<protein>
    <submittedName>
        <fullName evidence="2">Invasion protein IalB, involved in pathogenesis</fullName>
    </submittedName>
</protein>
<dbReference type="Pfam" id="PF06776">
    <property type="entry name" value="IalB"/>
    <property type="match status" value="1"/>
</dbReference>
<keyword evidence="1" id="KW-0732">Signal</keyword>
<evidence type="ECO:0000313" key="3">
    <source>
        <dbReference type="Proteomes" id="UP000192917"/>
    </source>
</evidence>
<feature type="signal peptide" evidence="1">
    <location>
        <begin position="1"/>
        <end position="39"/>
    </location>
</feature>
<dbReference type="InterPro" id="IPR038696">
    <property type="entry name" value="IalB_sf"/>
</dbReference>
<feature type="chain" id="PRO_5013368748" evidence="1">
    <location>
        <begin position="40"/>
        <end position="200"/>
    </location>
</feature>
<dbReference type="AlphaFoldDB" id="A0A1Y6CRV7"/>
<sequence length="200" mass="20815">MRRTFALPLRTLAAPAALAPALALAGLLAAAPAVTPALAQSSPAPTTVAPGAPADETVKAFQSWQLRCGTPPGAQKKVCQMEQDVFREGTKDQQIAKVAVGFPPGANDPGMLILSPLATWLPPGIGFQLDSGQEQRVPVQRCSPQGCVTEILIEAPLLKALKAGTQINLTIHDRAHQPVKGTISLLGFTAAFDALNASRS</sequence>
<gene>
    <name evidence="2" type="ORF">SAMN05428998_1603</name>
</gene>
<reference evidence="2 3" key="1">
    <citation type="submission" date="2017-04" db="EMBL/GenBank/DDBJ databases">
        <authorList>
            <person name="Afonso C.L."/>
            <person name="Miller P.J."/>
            <person name="Scott M.A."/>
            <person name="Spackman E."/>
            <person name="Goraichik I."/>
            <person name="Dimitrov K.M."/>
            <person name="Suarez D.L."/>
            <person name="Swayne D.E."/>
        </authorList>
    </citation>
    <scope>NUCLEOTIDE SEQUENCE [LARGE SCALE GENOMIC DNA]</scope>
    <source>
        <strain evidence="2 3">USBA 355</strain>
    </source>
</reference>
<dbReference type="InterPro" id="IPR010642">
    <property type="entry name" value="Invasion_prot_B"/>
</dbReference>
<name>A0A1Y6CRV7_9PROT</name>
<evidence type="ECO:0000313" key="2">
    <source>
        <dbReference type="EMBL" id="SMF85238.1"/>
    </source>
</evidence>
<dbReference type="STRING" id="560819.SAMN05428998_1603"/>
<dbReference type="Gene3D" id="2.60.40.1880">
    <property type="entry name" value="Invasion associated locus B (IalB) protein"/>
    <property type="match status" value="1"/>
</dbReference>
<dbReference type="EMBL" id="FWZX01000060">
    <property type="protein sequence ID" value="SMF85238.1"/>
    <property type="molecule type" value="Genomic_DNA"/>
</dbReference>
<proteinExistence type="predicted"/>
<dbReference type="Proteomes" id="UP000192917">
    <property type="component" value="Unassembled WGS sequence"/>
</dbReference>
<dbReference type="RefSeq" id="WP_085127451.1">
    <property type="nucleotide sequence ID" value="NZ_FWZX01000060.1"/>
</dbReference>
<evidence type="ECO:0000256" key="1">
    <source>
        <dbReference type="SAM" id="SignalP"/>
    </source>
</evidence>
<organism evidence="2 3">
    <name type="scientific">Tistlia consotensis USBA 355</name>
    <dbReference type="NCBI Taxonomy" id="560819"/>
    <lineage>
        <taxon>Bacteria</taxon>
        <taxon>Pseudomonadati</taxon>
        <taxon>Pseudomonadota</taxon>
        <taxon>Alphaproteobacteria</taxon>
        <taxon>Rhodospirillales</taxon>
        <taxon>Rhodovibrionaceae</taxon>
        <taxon>Tistlia</taxon>
    </lineage>
</organism>
<keyword evidence="3" id="KW-1185">Reference proteome</keyword>
<accession>A0A1Y6CRV7</accession>